<keyword evidence="3" id="KW-1185">Reference proteome</keyword>
<feature type="region of interest" description="Disordered" evidence="1">
    <location>
        <begin position="40"/>
        <end position="75"/>
    </location>
</feature>
<evidence type="ECO:0000313" key="2">
    <source>
        <dbReference type="EMBL" id="MBA9078409.1"/>
    </source>
</evidence>
<dbReference type="AlphaFoldDB" id="A0A839GNM1"/>
<comment type="caution">
    <text evidence="2">The sequence shown here is derived from an EMBL/GenBank/DDBJ whole genome shotgun (WGS) entry which is preliminary data.</text>
</comment>
<reference evidence="2 3" key="1">
    <citation type="submission" date="2020-08" db="EMBL/GenBank/DDBJ databases">
        <title>Genomic Encyclopedia of Type Strains, Phase IV (KMG-IV): sequencing the most valuable type-strain genomes for metagenomic binning, comparative biology and taxonomic classification.</title>
        <authorList>
            <person name="Goeker M."/>
        </authorList>
    </citation>
    <scope>NUCLEOTIDE SEQUENCE [LARGE SCALE GENOMIC DNA]</scope>
    <source>
        <strain evidence="2 3">DSM 29854</strain>
    </source>
</reference>
<name>A0A839GNM1_9BACT</name>
<dbReference type="RefSeq" id="WP_182513645.1">
    <property type="nucleotide sequence ID" value="NZ_JACJIQ010000013.1"/>
</dbReference>
<organism evidence="2 3">
    <name type="scientific">Rufibacter quisquiliarum</name>
    <dbReference type="NCBI Taxonomy" id="1549639"/>
    <lineage>
        <taxon>Bacteria</taxon>
        <taxon>Pseudomonadati</taxon>
        <taxon>Bacteroidota</taxon>
        <taxon>Cytophagia</taxon>
        <taxon>Cytophagales</taxon>
        <taxon>Hymenobacteraceae</taxon>
        <taxon>Rufibacter</taxon>
    </lineage>
</organism>
<accession>A0A839GNM1</accession>
<sequence>MKNLPDAFLRHYCKAYANFKVKDYAQAERELLLAKAAVGKGAGAPPNGYKPAAKSKSGHAAFAQKKSHRSSGNPV</sequence>
<gene>
    <name evidence="2" type="ORF">FHS90_003137</name>
</gene>
<dbReference type="Proteomes" id="UP000563094">
    <property type="component" value="Unassembled WGS sequence"/>
</dbReference>
<dbReference type="EMBL" id="JACJIQ010000013">
    <property type="protein sequence ID" value="MBA9078409.1"/>
    <property type="molecule type" value="Genomic_DNA"/>
</dbReference>
<proteinExistence type="predicted"/>
<evidence type="ECO:0000256" key="1">
    <source>
        <dbReference type="SAM" id="MobiDB-lite"/>
    </source>
</evidence>
<protein>
    <submittedName>
        <fullName evidence="2">Uncharacterized protein</fullName>
    </submittedName>
</protein>
<evidence type="ECO:0000313" key="3">
    <source>
        <dbReference type="Proteomes" id="UP000563094"/>
    </source>
</evidence>